<protein>
    <submittedName>
        <fullName evidence="2">Glyoxalase</fullName>
    </submittedName>
</protein>
<dbReference type="EMBL" id="CP013244">
    <property type="protein sequence ID" value="ANP48085.1"/>
    <property type="molecule type" value="Genomic_DNA"/>
</dbReference>
<accession>A0A1B1ANI2</accession>
<dbReference type="InterPro" id="IPR029068">
    <property type="entry name" value="Glyas_Bleomycin-R_OHBP_Dase"/>
</dbReference>
<organism evidence="2 3">
    <name type="scientific">Candidatus Viadribacter manganicus</name>
    <dbReference type="NCBI Taxonomy" id="1759059"/>
    <lineage>
        <taxon>Bacteria</taxon>
        <taxon>Pseudomonadati</taxon>
        <taxon>Pseudomonadota</taxon>
        <taxon>Alphaproteobacteria</taxon>
        <taxon>Hyphomonadales</taxon>
        <taxon>Hyphomonadaceae</taxon>
        <taxon>Candidatus Viadribacter</taxon>
    </lineage>
</organism>
<dbReference type="KEGG" id="cbot:ATE48_13950"/>
<dbReference type="SUPFAM" id="SSF54593">
    <property type="entry name" value="Glyoxalase/Bleomycin resistance protein/Dihydroxybiphenyl dioxygenase"/>
    <property type="match status" value="1"/>
</dbReference>
<dbReference type="InterPro" id="IPR037523">
    <property type="entry name" value="VOC_core"/>
</dbReference>
<dbReference type="InterPro" id="IPR052164">
    <property type="entry name" value="Anthracycline_SecMetBiosynth"/>
</dbReference>
<sequence>MAKVLGVGGVFFKSRDGEALREWYGRVLGMEFHDWGGALFLPQTAAAHPGAATVFSSFKHDTDYFAPSDKDYMFNLMVDDLAAILERAKAEGVEPVKHFPDEANGAFAHIMDPEGRKIELWQPKPMS</sequence>
<keyword evidence="3" id="KW-1185">Reference proteome</keyword>
<dbReference type="PANTHER" id="PTHR33993">
    <property type="entry name" value="GLYOXALASE-RELATED"/>
    <property type="match status" value="1"/>
</dbReference>
<evidence type="ECO:0000259" key="1">
    <source>
        <dbReference type="PROSITE" id="PS51819"/>
    </source>
</evidence>
<evidence type="ECO:0000313" key="2">
    <source>
        <dbReference type="EMBL" id="ANP48085.1"/>
    </source>
</evidence>
<dbReference type="InParanoid" id="A0A1B1ANI2"/>
<dbReference type="PANTHER" id="PTHR33993:SF5">
    <property type="entry name" value="GLYOXALASE"/>
    <property type="match status" value="1"/>
</dbReference>
<dbReference type="STRING" id="1759059.ATE48_13950"/>
<feature type="domain" description="VOC" evidence="1">
    <location>
        <begin position="6"/>
        <end position="123"/>
    </location>
</feature>
<reference evidence="2 3" key="1">
    <citation type="submission" date="2015-11" db="EMBL/GenBank/DDBJ databases">
        <title>Whole-Genome Sequence of Candidatus Oderbacter manganicum from the National Park Lower Oder Valley, Germany.</title>
        <authorList>
            <person name="Braun B."/>
            <person name="Liere K."/>
            <person name="Szewzyk U."/>
        </authorList>
    </citation>
    <scope>NUCLEOTIDE SEQUENCE [LARGE SCALE GENOMIC DNA]</scope>
    <source>
        <strain evidence="2 3">OTSz_A_272</strain>
    </source>
</reference>
<dbReference type="Pfam" id="PF18029">
    <property type="entry name" value="Glyoxalase_6"/>
    <property type="match status" value="1"/>
</dbReference>
<dbReference type="Gene3D" id="3.10.180.10">
    <property type="entry name" value="2,3-Dihydroxybiphenyl 1,2-Dioxygenase, domain 1"/>
    <property type="match status" value="1"/>
</dbReference>
<dbReference type="AlphaFoldDB" id="A0A1B1ANI2"/>
<dbReference type="Proteomes" id="UP000092498">
    <property type="component" value="Chromosome"/>
</dbReference>
<name>A0A1B1ANI2_9PROT</name>
<gene>
    <name evidence="2" type="ORF">ATE48_13950</name>
</gene>
<dbReference type="InterPro" id="IPR041581">
    <property type="entry name" value="Glyoxalase_6"/>
</dbReference>
<proteinExistence type="predicted"/>
<dbReference type="RefSeq" id="WP_066775123.1">
    <property type="nucleotide sequence ID" value="NZ_CP013244.1"/>
</dbReference>
<dbReference type="OrthoDB" id="9799428at2"/>
<evidence type="ECO:0000313" key="3">
    <source>
        <dbReference type="Proteomes" id="UP000092498"/>
    </source>
</evidence>
<dbReference type="PROSITE" id="PS51819">
    <property type="entry name" value="VOC"/>
    <property type="match status" value="1"/>
</dbReference>